<protein>
    <recommendedName>
        <fullName evidence="7">Probable membrane transporter protein</fullName>
    </recommendedName>
</protein>
<comment type="similarity">
    <text evidence="7">Belongs to the 4-toluene sulfonate uptake permease (TSUP) (TC 2.A.102) family.</text>
</comment>
<dbReference type="KEGG" id="aman:B6F84_03740"/>
<dbReference type="InterPro" id="IPR052017">
    <property type="entry name" value="TSUP"/>
</dbReference>
<feature type="transmembrane region" description="Helical" evidence="7">
    <location>
        <begin position="168"/>
        <end position="190"/>
    </location>
</feature>
<feature type="transmembrane region" description="Helical" evidence="7">
    <location>
        <begin position="103"/>
        <end position="123"/>
    </location>
</feature>
<evidence type="ECO:0000256" key="4">
    <source>
        <dbReference type="ARBA" id="ARBA00022692"/>
    </source>
</evidence>
<sequence length="285" mass="30199">MLLTLLVSLLLASLIAGLLGSLTGLGGGVVLTPILVLFLGIPIDYAIGASLISTIATSASSGSRYLSTGLAHMRVAISLEIATTTGAVTGSLLEYVIEKAHLFTLLDILFGAILIFSVIPNFVRMGSEIPEYKDDPKPDLAYKLKLYGTYYDLALDKQVKYRGRRYPVGLFGMYIAGLVSGLLGIGSGALKVLAMDLGMGLPFKITTATSSFMIGVTAATSSGVYWALGMISPVIVAVTIPGVFIGSNLGSRYLNKMLSRRLRQIFTLVLILLGIQLILRGVGIF</sequence>
<accession>A0A1W6JY90</accession>
<evidence type="ECO:0000313" key="8">
    <source>
        <dbReference type="EMBL" id="ARM75229.1"/>
    </source>
</evidence>
<feature type="transmembrane region" description="Helical" evidence="7">
    <location>
        <begin position="77"/>
        <end position="97"/>
    </location>
</feature>
<gene>
    <name evidence="8" type="ORF">B6F84_03740</name>
</gene>
<dbReference type="OrthoDB" id="43900at2157"/>
<dbReference type="GeneID" id="41590003"/>
<evidence type="ECO:0000313" key="9">
    <source>
        <dbReference type="Proteomes" id="UP000193404"/>
    </source>
</evidence>
<dbReference type="EMBL" id="CP020477">
    <property type="protein sequence ID" value="ARM75229.1"/>
    <property type="molecule type" value="Genomic_DNA"/>
</dbReference>
<evidence type="ECO:0000256" key="3">
    <source>
        <dbReference type="ARBA" id="ARBA00022475"/>
    </source>
</evidence>
<dbReference type="Proteomes" id="UP000193404">
    <property type="component" value="Chromosome"/>
</dbReference>
<evidence type="ECO:0000256" key="6">
    <source>
        <dbReference type="ARBA" id="ARBA00023136"/>
    </source>
</evidence>
<dbReference type="Pfam" id="PF01925">
    <property type="entry name" value="TauE"/>
    <property type="match status" value="1"/>
</dbReference>
<dbReference type="RefSeq" id="WP_148690991.1">
    <property type="nucleotide sequence ID" value="NZ_CP020477.1"/>
</dbReference>
<keyword evidence="4 7" id="KW-0812">Transmembrane</keyword>
<keyword evidence="5 7" id="KW-1133">Transmembrane helix</keyword>
<dbReference type="PANTHER" id="PTHR30269:SF37">
    <property type="entry name" value="MEMBRANE TRANSPORTER PROTEIN"/>
    <property type="match status" value="1"/>
</dbReference>
<evidence type="ECO:0000256" key="2">
    <source>
        <dbReference type="ARBA" id="ARBA00022448"/>
    </source>
</evidence>
<feature type="transmembrane region" description="Helical" evidence="7">
    <location>
        <begin position="265"/>
        <end position="284"/>
    </location>
</feature>
<feature type="transmembrane region" description="Helical" evidence="7">
    <location>
        <begin position="223"/>
        <end position="245"/>
    </location>
</feature>
<organism evidence="8 9">
    <name type="scientific">Acidianus manzaensis</name>
    <dbReference type="NCBI Taxonomy" id="282676"/>
    <lineage>
        <taxon>Archaea</taxon>
        <taxon>Thermoproteota</taxon>
        <taxon>Thermoprotei</taxon>
        <taxon>Sulfolobales</taxon>
        <taxon>Sulfolobaceae</taxon>
        <taxon>Acidianus</taxon>
    </lineage>
</organism>
<proteinExistence type="inferred from homology"/>
<comment type="subcellular location">
    <subcellularLocation>
        <location evidence="1 7">Cell membrane</location>
        <topology evidence="1 7">Multi-pass membrane protein</topology>
    </subcellularLocation>
</comment>
<keyword evidence="3 7" id="KW-1003">Cell membrane</keyword>
<dbReference type="AlphaFoldDB" id="A0A1W6JY90"/>
<reference evidence="8 9" key="1">
    <citation type="submission" date="2017-03" db="EMBL/GenBank/DDBJ databases">
        <title>Sulfur activation and transportation mechanism of thermophilic Archaea Acidianus manzaensis YN-25.</title>
        <authorList>
            <person name="Ma Y."/>
            <person name="Yang Y."/>
            <person name="Xia J."/>
        </authorList>
    </citation>
    <scope>NUCLEOTIDE SEQUENCE [LARGE SCALE GENOMIC DNA]</scope>
    <source>
        <strain evidence="8 9">YN-25</strain>
    </source>
</reference>
<dbReference type="InterPro" id="IPR002781">
    <property type="entry name" value="TM_pro_TauE-like"/>
</dbReference>
<dbReference type="STRING" id="282676.B6F84_03740"/>
<keyword evidence="9" id="KW-1185">Reference proteome</keyword>
<keyword evidence="2" id="KW-0813">Transport</keyword>
<evidence type="ECO:0000256" key="1">
    <source>
        <dbReference type="ARBA" id="ARBA00004651"/>
    </source>
</evidence>
<name>A0A1W6JY90_9CREN</name>
<dbReference type="GO" id="GO:0005886">
    <property type="term" value="C:plasma membrane"/>
    <property type="evidence" value="ECO:0007669"/>
    <property type="project" value="UniProtKB-SubCell"/>
</dbReference>
<keyword evidence="6 7" id="KW-0472">Membrane</keyword>
<evidence type="ECO:0000256" key="5">
    <source>
        <dbReference type="ARBA" id="ARBA00022989"/>
    </source>
</evidence>
<dbReference type="PANTHER" id="PTHR30269">
    <property type="entry name" value="TRANSMEMBRANE PROTEIN YFCA"/>
    <property type="match status" value="1"/>
</dbReference>
<feature type="transmembrane region" description="Helical" evidence="7">
    <location>
        <begin position="30"/>
        <end position="56"/>
    </location>
</feature>
<evidence type="ECO:0000256" key="7">
    <source>
        <dbReference type="RuleBase" id="RU363041"/>
    </source>
</evidence>